<dbReference type="AlphaFoldDB" id="A0A0N1JNP8"/>
<dbReference type="EMBL" id="LGLN01000056">
    <property type="protein sequence ID" value="KPC30001.1"/>
    <property type="molecule type" value="Genomic_DNA"/>
</dbReference>
<comment type="caution">
    <text evidence="2">The sequence shown here is derived from an EMBL/GenBank/DDBJ whole genome shotgun (WGS) entry which is preliminary data.</text>
</comment>
<evidence type="ECO:0000256" key="1">
    <source>
        <dbReference type="SAM" id="MobiDB-lite"/>
    </source>
</evidence>
<gene>
    <name evidence="2" type="ORF">ABJ99_1380</name>
</gene>
<sequence>MPTLILPHRLPPHERRSWPERPAGTRSNARSSLLMAPHSNADHVPTGVQTAGISCLSVITESP</sequence>
<evidence type="ECO:0000313" key="2">
    <source>
        <dbReference type="EMBL" id="KPC30001.1"/>
    </source>
</evidence>
<evidence type="ECO:0000313" key="3">
    <source>
        <dbReference type="Proteomes" id="UP000037891"/>
    </source>
</evidence>
<accession>A0A0N1JNP8</accession>
<proteinExistence type="predicted"/>
<feature type="region of interest" description="Disordered" evidence="1">
    <location>
        <begin position="1"/>
        <end position="28"/>
    </location>
</feature>
<dbReference type="Proteomes" id="UP000037891">
    <property type="component" value="Unassembled WGS sequence"/>
</dbReference>
<protein>
    <submittedName>
        <fullName evidence="2">Uncharacterized protein</fullName>
    </submittedName>
</protein>
<name>A0A0N1JNP8_PSESX</name>
<organism evidence="2 3">
    <name type="scientific">Pseudomonas syringae pv. cilantro</name>
    <dbReference type="NCBI Taxonomy" id="81035"/>
    <lineage>
        <taxon>Bacteria</taxon>
        <taxon>Pseudomonadati</taxon>
        <taxon>Pseudomonadota</taxon>
        <taxon>Gammaproteobacteria</taxon>
        <taxon>Pseudomonadales</taxon>
        <taxon>Pseudomonadaceae</taxon>
        <taxon>Pseudomonas</taxon>
        <taxon>Pseudomonas syringae</taxon>
    </lineage>
</organism>
<dbReference type="RefSeq" id="WP_080378153.1">
    <property type="nucleotide sequence ID" value="NZ_LGLN01000056.1"/>
</dbReference>
<reference evidence="2 3" key="1">
    <citation type="submission" date="2015-07" db="EMBL/GenBank/DDBJ databases">
        <authorList>
            <person name="Noorani M."/>
        </authorList>
    </citation>
    <scope>NUCLEOTIDE SEQUENCE [LARGE SCALE GENOMIC DNA]</scope>
    <source>
        <strain evidence="2 3">0788_9</strain>
    </source>
</reference>
<reference evidence="2 3" key="2">
    <citation type="submission" date="2015-10" db="EMBL/GenBank/DDBJ databases">
        <title>Comparative genomics and high-throughput reverse genetic screens identify a new phytobacterial MAMP and an Arabidopsis receptor required for immune elicitation.</title>
        <authorList>
            <person name="Mott G.A."/>
            <person name="Thakur S."/>
            <person name="Wang P.W."/>
            <person name="Desveaux D."/>
            <person name="Guttman D.S."/>
        </authorList>
    </citation>
    <scope>NUCLEOTIDE SEQUENCE [LARGE SCALE GENOMIC DNA]</scope>
    <source>
        <strain evidence="2 3">0788_9</strain>
    </source>
</reference>